<dbReference type="PANTHER" id="PTHR31750">
    <property type="entry name" value="PROTEIN STAY-GREEN 1, CHLOROPLASTIC-RELATED"/>
    <property type="match status" value="1"/>
</dbReference>
<feature type="domain" description="Staygreen protein" evidence="2">
    <location>
        <begin position="3"/>
        <end position="149"/>
    </location>
</feature>
<keyword evidence="4" id="KW-1185">Reference proteome</keyword>
<protein>
    <recommendedName>
        <fullName evidence="2">Staygreen protein domain-containing protein</fullName>
    </recommendedName>
</protein>
<dbReference type="InterPro" id="IPR024438">
    <property type="entry name" value="Staygreen"/>
</dbReference>
<organism evidence="3 4">
    <name type="scientific">Bacillus solimangrovi</name>
    <dbReference type="NCBI Taxonomy" id="1305675"/>
    <lineage>
        <taxon>Bacteria</taxon>
        <taxon>Bacillati</taxon>
        <taxon>Bacillota</taxon>
        <taxon>Bacilli</taxon>
        <taxon>Bacillales</taxon>
        <taxon>Bacillaceae</taxon>
        <taxon>Bacillus</taxon>
    </lineage>
</organism>
<keyword evidence="1" id="KW-0809">Transit peptide</keyword>
<comment type="caution">
    <text evidence="3">The sequence shown here is derived from an EMBL/GenBank/DDBJ whole genome shotgun (WGS) entry which is preliminary data.</text>
</comment>
<evidence type="ECO:0000256" key="1">
    <source>
        <dbReference type="ARBA" id="ARBA00022946"/>
    </source>
</evidence>
<dbReference type="STRING" id="1305675.BFG57_15575"/>
<evidence type="ECO:0000313" key="4">
    <source>
        <dbReference type="Proteomes" id="UP000095209"/>
    </source>
</evidence>
<dbReference type="AlphaFoldDB" id="A0A1E5LEG3"/>
<dbReference type="Pfam" id="PF12638">
    <property type="entry name" value="Staygreen"/>
    <property type="match status" value="1"/>
</dbReference>
<gene>
    <name evidence="3" type="ORF">BFG57_15575</name>
</gene>
<dbReference type="EMBL" id="MJEH01000027">
    <property type="protein sequence ID" value="OEH92478.1"/>
    <property type="molecule type" value="Genomic_DNA"/>
</dbReference>
<dbReference type="Proteomes" id="UP000095209">
    <property type="component" value="Unassembled WGS sequence"/>
</dbReference>
<reference evidence="3 4" key="1">
    <citation type="submission" date="2016-08" db="EMBL/GenBank/DDBJ databases">
        <title>Genome of Bacillus solimangrovi GH2-4.</title>
        <authorList>
            <person name="Lim S."/>
            <person name="Kim B.-C."/>
        </authorList>
    </citation>
    <scope>NUCLEOTIDE SEQUENCE [LARGE SCALE GENOMIC DNA]</scope>
    <source>
        <strain evidence="3 4">GH2-4</strain>
    </source>
</reference>
<evidence type="ECO:0000259" key="2">
    <source>
        <dbReference type="Pfam" id="PF12638"/>
    </source>
</evidence>
<evidence type="ECO:0000313" key="3">
    <source>
        <dbReference type="EMBL" id="OEH92478.1"/>
    </source>
</evidence>
<dbReference type="OrthoDB" id="1684395at2"/>
<accession>A0A1E5LEG3</accession>
<sequence length="154" mass="18239">MTTFDPNKLSVTFFNGVTETMPIFPRYYTLTHSDLTGELFLDVGPSYQVDKINVNMRDEVLGHWYTTKECLSFHANVYVSNGEFDKEVSKMRYEIFKRELPLALKAIRYGDRHIFELYPQLDEHSICIFFQSVYPEYQGVENWGRFKDYKTNIT</sequence>
<name>A0A1E5LEG3_9BACI</name>
<dbReference type="RefSeq" id="WP_069717480.1">
    <property type="nucleotide sequence ID" value="NZ_MJEH01000027.1"/>
</dbReference>
<dbReference type="PANTHER" id="PTHR31750:SF4">
    <property type="entry name" value="LP06106P"/>
    <property type="match status" value="1"/>
</dbReference>
<proteinExistence type="predicted"/>